<dbReference type="Pfam" id="PF10321">
    <property type="entry name" value="7TM_GPCR_Srt"/>
    <property type="match status" value="2"/>
</dbReference>
<keyword evidence="1" id="KW-0472">Membrane</keyword>
<reference evidence="2 3" key="1">
    <citation type="submission" date="2024-10" db="EMBL/GenBank/DDBJ databases">
        <authorList>
            <person name="Kim D."/>
        </authorList>
    </citation>
    <scope>NUCLEOTIDE SEQUENCE [LARGE SCALE GENOMIC DNA]</scope>
    <source>
        <strain evidence="2">BH-2024</strain>
    </source>
</reference>
<feature type="transmembrane region" description="Helical" evidence="1">
    <location>
        <begin position="83"/>
        <end position="110"/>
    </location>
</feature>
<organism evidence="2 3">
    <name type="scientific">Heterodera trifolii</name>
    <dbReference type="NCBI Taxonomy" id="157864"/>
    <lineage>
        <taxon>Eukaryota</taxon>
        <taxon>Metazoa</taxon>
        <taxon>Ecdysozoa</taxon>
        <taxon>Nematoda</taxon>
        <taxon>Chromadorea</taxon>
        <taxon>Rhabditida</taxon>
        <taxon>Tylenchina</taxon>
        <taxon>Tylenchomorpha</taxon>
        <taxon>Tylenchoidea</taxon>
        <taxon>Heteroderidae</taxon>
        <taxon>Heteroderinae</taxon>
        <taxon>Heterodera</taxon>
    </lineage>
</organism>
<feature type="transmembrane region" description="Helical" evidence="1">
    <location>
        <begin position="316"/>
        <end position="338"/>
    </location>
</feature>
<protein>
    <recommendedName>
        <fullName evidence="4">Odorant receptor</fullName>
    </recommendedName>
</protein>
<dbReference type="Proteomes" id="UP001620626">
    <property type="component" value="Unassembled WGS sequence"/>
</dbReference>
<proteinExistence type="predicted"/>
<feature type="transmembrane region" description="Helical" evidence="1">
    <location>
        <begin position="218"/>
        <end position="241"/>
    </location>
</feature>
<feature type="transmembrane region" description="Helical" evidence="1">
    <location>
        <begin position="282"/>
        <end position="304"/>
    </location>
</feature>
<evidence type="ECO:0000313" key="3">
    <source>
        <dbReference type="Proteomes" id="UP001620626"/>
    </source>
</evidence>
<sequence>MELLLFRFDQWVKLYNCSEVRVDEVPLSDRQQIGNGTLMLFLFFLFEVGIAFLAFCPSALFLSQFLYLPCLIAIWKHRQHSCYQFLFFIGLTDILMLPIQGLVSGIYSLFGVVFCANPPFNFVIASCGAALFAAQTSANFFLALDRLIETISPRLGKVLFADGRAWRWTMASSALGLYYFCMVKPALFAPTYGNWFMNPYQDYSSVSVELKDYISPFAVYYDAFLSFGFPAIYLLFVVFFLRKQAIKKSIQQQQPTTIVVSTNSLFKKVANKNKNCSSGGDYAKIVFVQVAAINGINVATFVLYTVMQYLPMSKSLIVVGFYFNYLMFGIPPIVYLFVNRTIRNECRAMPKKLVKFCR</sequence>
<accession>A0ABD2KNR0</accession>
<feature type="transmembrane region" description="Helical" evidence="1">
    <location>
        <begin position="122"/>
        <end position="144"/>
    </location>
</feature>
<dbReference type="SUPFAM" id="SSF81321">
    <property type="entry name" value="Family A G protein-coupled receptor-like"/>
    <property type="match status" value="1"/>
</dbReference>
<comment type="caution">
    <text evidence="2">The sequence shown here is derived from an EMBL/GenBank/DDBJ whole genome shotgun (WGS) entry which is preliminary data.</text>
</comment>
<gene>
    <name evidence="2" type="ORF">niasHT_022290</name>
</gene>
<evidence type="ECO:0008006" key="4">
    <source>
        <dbReference type="Google" id="ProtNLM"/>
    </source>
</evidence>
<dbReference type="EMBL" id="JBICBT010000704">
    <property type="protein sequence ID" value="KAL3104579.1"/>
    <property type="molecule type" value="Genomic_DNA"/>
</dbReference>
<feature type="transmembrane region" description="Helical" evidence="1">
    <location>
        <begin position="38"/>
        <end position="62"/>
    </location>
</feature>
<keyword evidence="1" id="KW-0812">Transmembrane</keyword>
<feature type="transmembrane region" description="Helical" evidence="1">
    <location>
        <begin position="165"/>
        <end position="187"/>
    </location>
</feature>
<name>A0ABD2KNR0_9BILA</name>
<dbReference type="PANTHER" id="PTHR23021">
    <property type="entry name" value="SERPENTINE RECEPTOR, CLASS T"/>
    <property type="match status" value="1"/>
</dbReference>
<dbReference type="InterPro" id="IPR019425">
    <property type="entry name" value="7TM_GPCR_serpentine_rcpt_Srt"/>
</dbReference>
<keyword evidence="1" id="KW-1133">Transmembrane helix</keyword>
<evidence type="ECO:0000313" key="2">
    <source>
        <dbReference type="EMBL" id="KAL3104579.1"/>
    </source>
</evidence>
<dbReference type="AlphaFoldDB" id="A0ABD2KNR0"/>
<keyword evidence="3" id="KW-1185">Reference proteome</keyword>
<evidence type="ECO:0000256" key="1">
    <source>
        <dbReference type="SAM" id="Phobius"/>
    </source>
</evidence>
<dbReference type="Gene3D" id="1.20.1070.10">
    <property type="entry name" value="Rhodopsin 7-helix transmembrane proteins"/>
    <property type="match status" value="1"/>
</dbReference>